<proteinExistence type="predicted"/>
<dbReference type="Proteomes" id="UP000315995">
    <property type="component" value="Chromosome"/>
</dbReference>
<name>A0A4Y6PSN9_PERCE</name>
<organism evidence="1 2">
    <name type="scientific">Persicimonas caeni</name>
    <dbReference type="NCBI Taxonomy" id="2292766"/>
    <lineage>
        <taxon>Bacteria</taxon>
        <taxon>Deltaproteobacteria</taxon>
        <taxon>Bradymonadales</taxon>
        <taxon>Bradymonadaceae</taxon>
        <taxon>Persicimonas</taxon>
    </lineage>
</organism>
<accession>A0A4Y6PSN9</accession>
<sequence>MQKTRKLGRRSRSRFRFRFPDPVSGRRFPVAGFRIRFPAAGRRSPGAGPVTVTVIRDRNRNP</sequence>
<evidence type="ECO:0000313" key="1">
    <source>
        <dbReference type="EMBL" id="QDG50785.1"/>
    </source>
</evidence>
<evidence type="ECO:0000313" key="2">
    <source>
        <dbReference type="Proteomes" id="UP000315995"/>
    </source>
</evidence>
<accession>A0A5B8Y7J2</accession>
<reference evidence="1 2" key="1">
    <citation type="submission" date="2019-06" db="EMBL/GenBank/DDBJ databases">
        <title>Persicimonas caeni gen. nov., sp. nov., a predatory bacterium isolated from solar saltern.</title>
        <authorList>
            <person name="Wang S."/>
        </authorList>
    </citation>
    <scope>NUCLEOTIDE SEQUENCE [LARGE SCALE GENOMIC DNA]</scope>
    <source>
        <strain evidence="1 2">YN101</strain>
    </source>
</reference>
<gene>
    <name evidence="1" type="ORF">FIV42_08595</name>
</gene>
<dbReference type="AlphaFoldDB" id="A0A4Y6PSN9"/>
<keyword evidence="2" id="KW-1185">Reference proteome</keyword>
<protein>
    <submittedName>
        <fullName evidence="1">Uncharacterized protein</fullName>
    </submittedName>
</protein>
<dbReference type="EMBL" id="CP041186">
    <property type="protein sequence ID" value="QDG50785.1"/>
    <property type="molecule type" value="Genomic_DNA"/>
</dbReference>